<name>T1HK78_RHOPR</name>
<dbReference type="Proteomes" id="UP000015103">
    <property type="component" value="Unassembled WGS sequence"/>
</dbReference>
<sequence>MDWISLNTHRRRPCILRSMDKLDTYPQVLWVTEKLNLKEHLKDYGFKDEKLNLKEHLKDYGFKDGGKLLKKDLKRIGQIEPSNSAVYSQPLSI</sequence>
<dbReference type="EnsemblMetazoa" id="RPRC004451-RA">
    <property type="protein sequence ID" value="RPRC004451-PA"/>
    <property type="gene ID" value="RPRC004451"/>
</dbReference>
<reference evidence="1" key="1">
    <citation type="submission" date="2015-05" db="UniProtKB">
        <authorList>
            <consortium name="EnsemblMetazoa"/>
        </authorList>
    </citation>
    <scope>IDENTIFICATION</scope>
</reference>
<dbReference type="HOGENOM" id="CLU_2402421_0_0_1"/>
<protein>
    <submittedName>
        <fullName evidence="1">Uncharacterized protein</fullName>
    </submittedName>
</protein>
<organism evidence="1 2">
    <name type="scientific">Rhodnius prolixus</name>
    <name type="common">Triatomid bug</name>
    <dbReference type="NCBI Taxonomy" id="13249"/>
    <lineage>
        <taxon>Eukaryota</taxon>
        <taxon>Metazoa</taxon>
        <taxon>Ecdysozoa</taxon>
        <taxon>Arthropoda</taxon>
        <taxon>Hexapoda</taxon>
        <taxon>Insecta</taxon>
        <taxon>Pterygota</taxon>
        <taxon>Neoptera</taxon>
        <taxon>Paraneoptera</taxon>
        <taxon>Hemiptera</taxon>
        <taxon>Heteroptera</taxon>
        <taxon>Panheteroptera</taxon>
        <taxon>Cimicomorpha</taxon>
        <taxon>Reduviidae</taxon>
        <taxon>Triatominae</taxon>
        <taxon>Rhodnius</taxon>
    </lineage>
</organism>
<dbReference type="AlphaFoldDB" id="T1HK78"/>
<accession>T1HK78</accession>
<dbReference type="VEuPathDB" id="VectorBase:RPRC004451"/>
<keyword evidence="2" id="KW-1185">Reference proteome</keyword>
<dbReference type="EMBL" id="ACPB03007442">
    <property type="status" value="NOT_ANNOTATED_CDS"/>
    <property type="molecule type" value="Genomic_DNA"/>
</dbReference>
<evidence type="ECO:0000313" key="1">
    <source>
        <dbReference type="EnsemblMetazoa" id="RPRC004451-PA"/>
    </source>
</evidence>
<evidence type="ECO:0000313" key="2">
    <source>
        <dbReference type="Proteomes" id="UP000015103"/>
    </source>
</evidence>
<proteinExistence type="predicted"/>
<dbReference type="EMBL" id="ACPB03007444">
    <property type="status" value="NOT_ANNOTATED_CDS"/>
    <property type="molecule type" value="Genomic_DNA"/>
</dbReference>
<dbReference type="InParanoid" id="T1HK78"/>
<dbReference type="EMBL" id="ACPB03007443">
    <property type="status" value="NOT_ANNOTATED_CDS"/>
    <property type="molecule type" value="Genomic_DNA"/>
</dbReference>